<sequence>MPDRGNLYMVHCLRSGQAGCPQGIGHSTLPAEFQPGFAVSLQGRRGFRRVIGKFNYNSG</sequence>
<proteinExistence type="predicted"/>
<name>A0A9D4IWE4_DREPO</name>
<evidence type="ECO:0000313" key="2">
    <source>
        <dbReference type="Proteomes" id="UP000828390"/>
    </source>
</evidence>
<reference evidence="1" key="2">
    <citation type="submission" date="2020-11" db="EMBL/GenBank/DDBJ databases">
        <authorList>
            <person name="McCartney M.A."/>
            <person name="Auch B."/>
            <person name="Kono T."/>
            <person name="Mallez S."/>
            <person name="Becker A."/>
            <person name="Gohl D.M."/>
            <person name="Silverstein K.A.T."/>
            <person name="Koren S."/>
            <person name="Bechman K.B."/>
            <person name="Herman A."/>
            <person name="Abrahante J.E."/>
            <person name="Garbe J."/>
        </authorList>
    </citation>
    <scope>NUCLEOTIDE SEQUENCE</scope>
    <source>
        <strain evidence="1">Duluth1</strain>
        <tissue evidence="1">Whole animal</tissue>
    </source>
</reference>
<accession>A0A9D4IWE4</accession>
<protein>
    <submittedName>
        <fullName evidence="1">Uncharacterized protein</fullName>
    </submittedName>
</protein>
<dbReference type="EMBL" id="JAIWYP010000008">
    <property type="protein sequence ID" value="KAH3790731.1"/>
    <property type="molecule type" value="Genomic_DNA"/>
</dbReference>
<evidence type="ECO:0000313" key="1">
    <source>
        <dbReference type="EMBL" id="KAH3790731.1"/>
    </source>
</evidence>
<dbReference type="Proteomes" id="UP000828390">
    <property type="component" value="Unassembled WGS sequence"/>
</dbReference>
<gene>
    <name evidence="1" type="ORF">DPMN_168938</name>
</gene>
<comment type="caution">
    <text evidence="1">The sequence shown here is derived from an EMBL/GenBank/DDBJ whole genome shotgun (WGS) entry which is preliminary data.</text>
</comment>
<dbReference type="AlphaFoldDB" id="A0A9D4IWE4"/>
<organism evidence="1 2">
    <name type="scientific">Dreissena polymorpha</name>
    <name type="common">Zebra mussel</name>
    <name type="synonym">Mytilus polymorpha</name>
    <dbReference type="NCBI Taxonomy" id="45954"/>
    <lineage>
        <taxon>Eukaryota</taxon>
        <taxon>Metazoa</taxon>
        <taxon>Spiralia</taxon>
        <taxon>Lophotrochozoa</taxon>
        <taxon>Mollusca</taxon>
        <taxon>Bivalvia</taxon>
        <taxon>Autobranchia</taxon>
        <taxon>Heteroconchia</taxon>
        <taxon>Euheterodonta</taxon>
        <taxon>Imparidentia</taxon>
        <taxon>Neoheterodontei</taxon>
        <taxon>Myida</taxon>
        <taxon>Dreissenoidea</taxon>
        <taxon>Dreissenidae</taxon>
        <taxon>Dreissena</taxon>
    </lineage>
</organism>
<reference evidence="1" key="1">
    <citation type="journal article" date="2019" name="bioRxiv">
        <title>The Genome of the Zebra Mussel, Dreissena polymorpha: A Resource for Invasive Species Research.</title>
        <authorList>
            <person name="McCartney M.A."/>
            <person name="Auch B."/>
            <person name="Kono T."/>
            <person name="Mallez S."/>
            <person name="Zhang Y."/>
            <person name="Obille A."/>
            <person name="Becker A."/>
            <person name="Abrahante J.E."/>
            <person name="Garbe J."/>
            <person name="Badalamenti J.P."/>
            <person name="Herman A."/>
            <person name="Mangelson H."/>
            <person name="Liachko I."/>
            <person name="Sullivan S."/>
            <person name="Sone E.D."/>
            <person name="Koren S."/>
            <person name="Silverstein K.A.T."/>
            <person name="Beckman K.B."/>
            <person name="Gohl D.M."/>
        </authorList>
    </citation>
    <scope>NUCLEOTIDE SEQUENCE</scope>
    <source>
        <strain evidence="1">Duluth1</strain>
        <tissue evidence="1">Whole animal</tissue>
    </source>
</reference>
<keyword evidence="2" id="KW-1185">Reference proteome</keyword>